<evidence type="ECO:0000256" key="5">
    <source>
        <dbReference type="ARBA" id="ARBA00023002"/>
    </source>
</evidence>
<proteinExistence type="inferred from homology"/>
<evidence type="ECO:0000256" key="4">
    <source>
        <dbReference type="ARBA" id="ARBA00022827"/>
    </source>
</evidence>
<dbReference type="GO" id="GO:0016491">
    <property type="term" value="F:oxidoreductase activity"/>
    <property type="evidence" value="ECO:0007669"/>
    <property type="project" value="UniProtKB-KW"/>
</dbReference>
<comment type="cofactor">
    <cofactor evidence="1">
        <name>FAD</name>
        <dbReference type="ChEBI" id="CHEBI:57692"/>
    </cofactor>
</comment>
<keyword evidence="5" id="KW-0560">Oxidoreductase</keyword>
<keyword evidence="8" id="KW-1185">Reference proteome</keyword>
<dbReference type="SUPFAM" id="SSF53474">
    <property type="entry name" value="alpha/beta-Hydrolases"/>
    <property type="match status" value="1"/>
</dbReference>
<dbReference type="RefSeq" id="WP_120527122.1">
    <property type="nucleotide sequence ID" value="NZ_JABFJV010000009.1"/>
</dbReference>
<sequence length="352" mass="39627">MSAETIHEPRYSEEIVPFLAGDGRALHLVHLRGLEKADKGPVVLVHGAGVRGNIFRAPVRQTVVDALIEDGYDVWLENWRASIDVEPGEWTLDQAAVLDHPPAIRTVVEKTGADKVKAIIHCQGSTSFTMAAVAGLLPQVDLILTNAVSLHPVVPATAKLKLRYAVPLVAQLTPYLDPQWAYGGPTRTARMLTRVVQATHHECENLVCRWTSFTYGTGFPVLWRHENLNAQTHDWLQHEFGPVPFTFFRQMEECVRAGHLVPVEGFRALPEDLGEREPQTDARFVFFAGEENRCFLAESQRRTFEHLEHFHPGHHALHMLPGYGHLDVFMGKRASQDVFPLMLSELDRRVTH</sequence>
<evidence type="ECO:0000313" key="8">
    <source>
        <dbReference type="Proteomes" id="UP000563426"/>
    </source>
</evidence>
<dbReference type="OrthoDB" id="9787779at2"/>
<gene>
    <name evidence="7" type="ORF">HMI49_02915</name>
</gene>
<keyword evidence="4" id="KW-0274">FAD</keyword>
<dbReference type="AlphaFoldDB" id="A0A3A8HXJ0"/>
<dbReference type="PANTHER" id="PTHR47470:SF1">
    <property type="entry name" value="FAD-DEPENDENT OXIDOREDUCTASE 2 FAD BINDING DOMAIN-CONTAINING PROTEIN"/>
    <property type="match status" value="1"/>
</dbReference>
<dbReference type="InterPro" id="IPR029058">
    <property type="entry name" value="AB_hydrolase_fold"/>
</dbReference>
<dbReference type="Gene3D" id="3.40.50.1820">
    <property type="entry name" value="alpha/beta hydrolase"/>
    <property type="match status" value="1"/>
</dbReference>
<evidence type="ECO:0000256" key="2">
    <source>
        <dbReference type="ARBA" id="ARBA00010790"/>
    </source>
</evidence>
<keyword evidence="3" id="KW-0285">Flavoprotein</keyword>
<feature type="domain" description="AB hydrolase-1" evidence="6">
    <location>
        <begin position="41"/>
        <end position="180"/>
    </location>
</feature>
<protein>
    <submittedName>
        <fullName evidence="7">Esterase</fullName>
    </submittedName>
</protein>
<dbReference type="EMBL" id="JABFJV010000009">
    <property type="protein sequence ID" value="NOK32158.1"/>
    <property type="molecule type" value="Genomic_DNA"/>
</dbReference>
<dbReference type="InterPro" id="IPR052542">
    <property type="entry name" value="Cholesterol_Oxidase"/>
</dbReference>
<organism evidence="7 8">
    <name type="scientific">Corallococcus exercitus</name>
    <dbReference type="NCBI Taxonomy" id="2316736"/>
    <lineage>
        <taxon>Bacteria</taxon>
        <taxon>Pseudomonadati</taxon>
        <taxon>Myxococcota</taxon>
        <taxon>Myxococcia</taxon>
        <taxon>Myxococcales</taxon>
        <taxon>Cystobacterineae</taxon>
        <taxon>Myxococcaceae</taxon>
        <taxon>Corallococcus</taxon>
    </lineage>
</organism>
<evidence type="ECO:0000256" key="1">
    <source>
        <dbReference type="ARBA" id="ARBA00001974"/>
    </source>
</evidence>
<evidence type="ECO:0000259" key="6">
    <source>
        <dbReference type="Pfam" id="PF00561"/>
    </source>
</evidence>
<comment type="caution">
    <text evidence="7">The sequence shown here is derived from an EMBL/GenBank/DDBJ whole genome shotgun (WGS) entry which is preliminary data.</text>
</comment>
<dbReference type="Pfam" id="PF00561">
    <property type="entry name" value="Abhydrolase_1"/>
    <property type="match status" value="1"/>
</dbReference>
<reference evidence="7 8" key="1">
    <citation type="submission" date="2020-05" db="EMBL/GenBank/DDBJ databases">
        <authorList>
            <person name="Whitworth D."/>
        </authorList>
    </citation>
    <scope>NUCLEOTIDE SEQUENCE [LARGE SCALE GENOMIC DNA]</scope>
    <source>
        <strain evidence="7 8">AB043B</strain>
    </source>
</reference>
<accession>A0A3A8HXJ0</accession>
<comment type="similarity">
    <text evidence="2">Belongs to the GMC oxidoreductase family.</text>
</comment>
<dbReference type="PANTHER" id="PTHR47470">
    <property type="entry name" value="CHOLESTEROL OXIDASE"/>
    <property type="match status" value="1"/>
</dbReference>
<evidence type="ECO:0000313" key="7">
    <source>
        <dbReference type="EMBL" id="NOK32158.1"/>
    </source>
</evidence>
<evidence type="ECO:0000256" key="3">
    <source>
        <dbReference type="ARBA" id="ARBA00022630"/>
    </source>
</evidence>
<dbReference type="Proteomes" id="UP000563426">
    <property type="component" value="Unassembled WGS sequence"/>
</dbReference>
<dbReference type="InterPro" id="IPR000073">
    <property type="entry name" value="AB_hydrolase_1"/>
</dbReference>
<name>A0A3A8HXJ0_9BACT</name>